<keyword evidence="3" id="KW-1185">Reference proteome</keyword>
<comment type="caution">
    <text evidence="2">The sequence shown here is derived from an EMBL/GenBank/DDBJ whole genome shotgun (WGS) entry which is preliminary data.</text>
</comment>
<feature type="signal peptide" evidence="1">
    <location>
        <begin position="1"/>
        <end position="20"/>
    </location>
</feature>
<feature type="chain" id="PRO_5035448947" evidence="1">
    <location>
        <begin position="21"/>
        <end position="402"/>
    </location>
</feature>
<reference evidence="2" key="1">
    <citation type="submission" date="2020-04" db="EMBL/GenBank/DDBJ databases">
        <title>Analysis of mating type loci in Filobasidium floriforme.</title>
        <authorList>
            <person name="Nowrousian M."/>
        </authorList>
    </citation>
    <scope>NUCLEOTIDE SEQUENCE</scope>
    <source>
        <strain evidence="2">CBS 6242</strain>
    </source>
</reference>
<dbReference type="EMBL" id="JABELV010000303">
    <property type="protein sequence ID" value="KAG7527391.1"/>
    <property type="molecule type" value="Genomic_DNA"/>
</dbReference>
<evidence type="ECO:0000313" key="2">
    <source>
        <dbReference type="EMBL" id="KAG7527391.1"/>
    </source>
</evidence>
<protein>
    <submittedName>
        <fullName evidence="2">Uncharacterized protein</fullName>
    </submittedName>
</protein>
<keyword evidence="1" id="KW-0732">Signal</keyword>
<evidence type="ECO:0000313" key="3">
    <source>
        <dbReference type="Proteomes" id="UP000812966"/>
    </source>
</evidence>
<name>A0A8K0NLL3_9TREE</name>
<dbReference type="Proteomes" id="UP000812966">
    <property type="component" value="Unassembled WGS sequence"/>
</dbReference>
<proteinExistence type="predicted"/>
<gene>
    <name evidence="2" type="ORF">FFLO_06979</name>
</gene>
<sequence>MHASALFSALLVLASTRVAAVQRGPPYDNCPNARQNPTGKGYAMFSHAAAHFQGDDWTNVWADIAETGVKNTFFECTDQCWRDGPSEASRYYVRTNHMLMIAPPFSPECKGVNWFPARDKNCIRWKNGGFDDVVGGSEDIQSAIKGPDGAGNPTPQHQMLQYLDVARFGGWWNLKQRQTEVNGCDFDHASNSLIDVSASGSDTAIASNSLESFAPDSPRADGSKASFRSKGISAFGGFVVLPRRTGAHRSSIGKYQQYGDKEPNGNLPGITTVWIQEQIHLYIGYRQQGYPASTHLQGVSTTDPNAVTIISDRRRVRDSVLPCFEDPVRIPIKVKEAERPGSPVSNLGLVPSLLPLLPRMGRRKLRMYMVVEDAWNSIASSAMIRGGATRIQCFLTIIPRII</sequence>
<accession>A0A8K0NLL3</accession>
<evidence type="ECO:0000256" key="1">
    <source>
        <dbReference type="SAM" id="SignalP"/>
    </source>
</evidence>
<dbReference type="AlphaFoldDB" id="A0A8K0NLL3"/>
<organism evidence="2 3">
    <name type="scientific">Filobasidium floriforme</name>
    <dbReference type="NCBI Taxonomy" id="5210"/>
    <lineage>
        <taxon>Eukaryota</taxon>
        <taxon>Fungi</taxon>
        <taxon>Dikarya</taxon>
        <taxon>Basidiomycota</taxon>
        <taxon>Agaricomycotina</taxon>
        <taxon>Tremellomycetes</taxon>
        <taxon>Filobasidiales</taxon>
        <taxon>Filobasidiaceae</taxon>
        <taxon>Filobasidium</taxon>
    </lineage>
</organism>